<sequence>MLTIFIEIIMSVFIANFKASEYPIITTVVRGLLVAIVLFLFGIYLSIKEKEAFDFGFVLAVSLGIGFCVTILLFLIDIIFNKIE</sequence>
<feature type="transmembrane region" description="Helical" evidence="1">
    <location>
        <begin position="57"/>
        <end position="80"/>
    </location>
</feature>
<accession>A0A4V2DNK2</accession>
<dbReference type="RefSeq" id="WP_130130853.1">
    <property type="nucleotide sequence ID" value="NZ_SGSQ01000001.1"/>
</dbReference>
<comment type="caution">
    <text evidence="2">The sequence shown here is derived from an EMBL/GenBank/DDBJ whole genome shotgun (WGS) entry which is preliminary data.</text>
</comment>
<dbReference type="AlphaFoldDB" id="A0A4V2DNK2"/>
<proteinExistence type="predicted"/>
<gene>
    <name evidence="2" type="ORF">EXU28_00375</name>
</gene>
<organism evidence="2 3">
    <name type="scientific">Acinetobacter wuhouensis</name>
    <dbReference type="NCBI Taxonomy" id="1879050"/>
    <lineage>
        <taxon>Bacteria</taxon>
        <taxon>Pseudomonadati</taxon>
        <taxon>Pseudomonadota</taxon>
        <taxon>Gammaproteobacteria</taxon>
        <taxon>Moraxellales</taxon>
        <taxon>Moraxellaceae</taxon>
        <taxon>Acinetobacter</taxon>
    </lineage>
</organism>
<name>A0A4V2DNK2_9GAMM</name>
<reference evidence="2 3" key="1">
    <citation type="submission" date="2019-02" db="EMBL/GenBank/DDBJ databases">
        <title>The Batch Genome Submission of Acinetobacter spp. strains.</title>
        <authorList>
            <person name="Qin J."/>
            <person name="Hu Y."/>
            <person name="Ye H."/>
            <person name="Wei L."/>
            <person name="Feng Y."/>
            <person name="Zong Z."/>
        </authorList>
    </citation>
    <scope>NUCLEOTIDE SEQUENCE [LARGE SCALE GENOMIC DNA]</scope>
    <source>
        <strain evidence="2 3">WCHAW060049</strain>
    </source>
</reference>
<evidence type="ECO:0000313" key="2">
    <source>
        <dbReference type="EMBL" id="RZG49289.1"/>
    </source>
</evidence>
<evidence type="ECO:0000256" key="1">
    <source>
        <dbReference type="SAM" id="Phobius"/>
    </source>
</evidence>
<evidence type="ECO:0000313" key="3">
    <source>
        <dbReference type="Proteomes" id="UP000293863"/>
    </source>
</evidence>
<dbReference type="Proteomes" id="UP000293863">
    <property type="component" value="Unassembled WGS sequence"/>
</dbReference>
<keyword evidence="1" id="KW-1133">Transmembrane helix</keyword>
<dbReference type="EMBL" id="SGSQ01000001">
    <property type="protein sequence ID" value="RZG49289.1"/>
    <property type="molecule type" value="Genomic_DNA"/>
</dbReference>
<keyword evidence="3" id="KW-1185">Reference proteome</keyword>
<keyword evidence="1" id="KW-0812">Transmembrane</keyword>
<protein>
    <submittedName>
        <fullName evidence="2">Uncharacterized protein</fullName>
    </submittedName>
</protein>
<keyword evidence="1" id="KW-0472">Membrane</keyword>
<feature type="transmembrane region" description="Helical" evidence="1">
    <location>
        <begin position="22"/>
        <end position="45"/>
    </location>
</feature>